<organism evidence="1">
    <name type="scientific">Serratia marcescens</name>
    <dbReference type="NCBI Taxonomy" id="615"/>
    <lineage>
        <taxon>Bacteria</taxon>
        <taxon>Pseudomonadati</taxon>
        <taxon>Pseudomonadota</taxon>
        <taxon>Gammaproteobacteria</taxon>
        <taxon>Enterobacterales</taxon>
        <taxon>Yersiniaceae</taxon>
        <taxon>Serratia</taxon>
    </lineage>
</organism>
<reference evidence="1" key="1">
    <citation type="submission" date="2019-03" db="EMBL/GenBank/DDBJ databases">
        <title>Serratia marcescens strain N2 draft genome.</title>
        <authorList>
            <person name="Yassin A."/>
            <person name="El-Kenawy N."/>
            <person name="Youssef N.H."/>
        </authorList>
    </citation>
    <scope>NUCLEOTIDE SEQUENCE [LARGE SCALE GENOMIC DNA]</scope>
    <source>
        <strain evidence="1">N2</strain>
    </source>
</reference>
<gene>
    <name evidence="1" type="ORF">E0L31_01265</name>
</gene>
<accession>A0A9X8YS34</accession>
<dbReference type="Pfam" id="PF09669">
    <property type="entry name" value="Phage_pRha"/>
    <property type="match status" value="1"/>
</dbReference>
<dbReference type="RefSeq" id="WP_212563165.1">
    <property type="nucleotide sequence ID" value="NZ_SPSG02000035.1"/>
</dbReference>
<dbReference type="AlphaFoldDB" id="A0A9X8YS34"/>
<dbReference type="InterPro" id="IPR014054">
    <property type="entry name" value="Phage_regulatory_Rha"/>
</dbReference>
<dbReference type="EMBL" id="SPSG01000135">
    <property type="protein sequence ID" value="TFV53468.1"/>
    <property type="molecule type" value="Genomic_DNA"/>
</dbReference>
<evidence type="ECO:0000313" key="1">
    <source>
        <dbReference type="EMBL" id="TFV53468.1"/>
    </source>
</evidence>
<comment type="caution">
    <text evidence="1">The sequence shown here is derived from an EMBL/GenBank/DDBJ whole genome shotgun (WGS) entry which is preliminary data.</text>
</comment>
<sequence>MTALNVANARSVVTKMSSREIATLTGKQHKHVLDDCRKMFEALKIQPAEFSADYRDERGRTYQEFLLDQDLTMTLVMGYSIPLRHKVAKRWRQLETGEVLPTKSNSGLPEYRRARTLKMTVEAVTNLFDLMPHLAPEAKQVAAASLINPVAGFDAIPLPAMEESHYTAGQVGKMLDVSANKIGRIANKHNLKTEEFGKFFLDKSAHSAKQVEAFRYNANGVAAIRHLIHGVDAA</sequence>
<proteinExistence type="predicted"/>
<name>A0A9X8YS34_SERMA</name>
<protein>
    <submittedName>
        <fullName evidence="1">Transcriptional regulator</fullName>
    </submittedName>
</protein>